<dbReference type="SUPFAM" id="SSF57850">
    <property type="entry name" value="RING/U-box"/>
    <property type="match status" value="1"/>
</dbReference>
<reference evidence="7" key="1">
    <citation type="journal article" date="2013" name="Science">
        <title>The Amborella genome and the evolution of flowering plants.</title>
        <authorList>
            <consortium name="Amborella Genome Project"/>
        </authorList>
    </citation>
    <scope>NUCLEOTIDE SEQUENCE [LARGE SCALE GENOMIC DNA]</scope>
</reference>
<dbReference type="eggNOG" id="KOG0800">
    <property type="taxonomic scope" value="Eukaryota"/>
</dbReference>
<sequence length="112" mass="12419">MLKGGRVDGGIVALVLEMVLGLRRRPVIEGSSSSGDGVDKCCVCLSRLKEGEKMRRLPCYHVFHRVCVDRWLNLCRKTCPLCRFAIDGKGCGEGPLTEEMVIWFSSFHAAGF</sequence>
<evidence type="ECO:0000256" key="3">
    <source>
        <dbReference type="ARBA" id="ARBA00022833"/>
    </source>
</evidence>
<protein>
    <recommendedName>
        <fullName evidence="5">RING-type domain-containing protein</fullName>
    </recommendedName>
</protein>
<dbReference type="HOGENOM" id="CLU_140025_0_0_1"/>
<dbReference type="InterPro" id="IPR001841">
    <property type="entry name" value="Znf_RING"/>
</dbReference>
<evidence type="ECO:0000313" key="7">
    <source>
        <dbReference type="Proteomes" id="UP000017836"/>
    </source>
</evidence>
<organism evidence="6 7">
    <name type="scientific">Amborella trichopoda</name>
    <dbReference type="NCBI Taxonomy" id="13333"/>
    <lineage>
        <taxon>Eukaryota</taxon>
        <taxon>Viridiplantae</taxon>
        <taxon>Streptophyta</taxon>
        <taxon>Embryophyta</taxon>
        <taxon>Tracheophyta</taxon>
        <taxon>Spermatophyta</taxon>
        <taxon>Magnoliopsida</taxon>
        <taxon>Amborellales</taxon>
        <taxon>Amborellaceae</taxon>
        <taxon>Amborella</taxon>
    </lineage>
</organism>
<dbReference type="AlphaFoldDB" id="W1PLD3"/>
<evidence type="ECO:0000313" key="6">
    <source>
        <dbReference type="EMBL" id="ERN08491.1"/>
    </source>
</evidence>
<accession>W1PLD3</accession>
<dbReference type="OMA" id="CMSACRD"/>
<dbReference type="Proteomes" id="UP000017836">
    <property type="component" value="Unassembled WGS sequence"/>
</dbReference>
<name>W1PLD3_AMBTC</name>
<evidence type="ECO:0000259" key="5">
    <source>
        <dbReference type="PROSITE" id="PS50089"/>
    </source>
</evidence>
<dbReference type="Gene3D" id="3.30.40.10">
    <property type="entry name" value="Zinc/RING finger domain, C3HC4 (zinc finger)"/>
    <property type="match status" value="1"/>
</dbReference>
<keyword evidence="2 4" id="KW-0863">Zinc-finger</keyword>
<evidence type="ECO:0000256" key="4">
    <source>
        <dbReference type="PROSITE-ProRule" id="PRU00175"/>
    </source>
</evidence>
<keyword evidence="7" id="KW-1185">Reference proteome</keyword>
<dbReference type="InterPro" id="IPR051834">
    <property type="entry name" value="RING_finger_E3_ligase"/>
</dbReference>
<dbReference type="PANTHER" id="PTHR45931">
    <property type="entry name" value="SI:CH211-59O9.10"/>
    <property type="match status" value="1"/>
</dbReference>
<dbReference type="GO" id="GO:0008270">
    <property type="term" value="F:zinc ion binding"/>
    <property type="evidence" value="ECO:0007669"/>
    <property type="project" value="UniProtKB-KW"/>
</dbReference>
<dbReference type="EMBL" id="KI393323">
    <property type="protein sequence ID" value="ERN08491.1"/>
    <property type="molecule type" value="Genomic_DNA"/>
</dbReference>
<dbReference type="Gramene" id="ERN08491">
    <property type="protein sequence ID" value="ERN08491"/>
    <property type="gene ID" value="AMTR_s00152p00054630"/>
</dbReference>
<dbReference type="SMART" id="SM00184">
    <property type="entry name" value="RING"/>
    <property type="match status" value="1"/>
</dbReference>
<keyword evidence="3" id="KW-0862">Zinc</keyword>
<dbReference type="Pfam" id="PF13639">
    <property type="entry name" value="zf-RING_2"/>
    <property type="match status" value="1"/>
</dbReference>
<proteinExistence type="predicted"/>
<dbReference type="PANTHER" id="PTHR45931:SF3">
    <property type="entry name" value="RING ZINC FINGER-CONTAINING PROTEIN"/>
    <property type="match status" value="1"/>
</dbReference>
<keyword evidence="1" id="KW-0479">Metal-binding</keyword>
<gene>
    <name evidence="6" type="ORF">AMTR_s00152p00054630</name>
</gene>
<feature type="domain" description="RING-type" evidence="5">
    <location>
        <begin position="41"/>
        <end position="83"/>
    </location>
</feature>
<dbReference type="InterPro" id="IPR013083">
    <property type="entry name" value="Znf_RING/FYVE/PHD"/>
</dbReference>
<dbReference type="PROSITE" id="PS50089">
    <property type="entry name" value="ZF_RING_2"/>
    <property type="match status" value="1"/>
</dbReference>
<evidence type="ECO:0000256" key="1">
    <source>
        <dbReference type="ARBA" id="ARBA00022723"/>
    </source>
</evidence>
<evidence type="ECO:0000256" key="2">
    <source>
        <dbReference type="ARBA" id="ARBA00022771"/>
    </source>
</evidence>